<keyword evidence="2" id="KW-1185">Reference proteome</keyword>
<reference evidence="2" key="1">
    <citation type="journal article" date="2019" name="Int. J. Syst. Evol. Microbiol.">
        <title>The Global Catalogue of Microorganisms (GCM) 10K type strain sequencing project: providing services to taxonomists for standard genome sequencing and annotation.</title>
        <authorList>
            <consortium name="The Broad Institute Genomics Platform"/>
            <consortium name="The Broad Institute Genome Sequencing Center for Infectious Disease"/>
            <person name="Wu L."/>
            <person name="Ma J."/>
        </authorList>
    </citation>
    <scope>NUCLEOTIDE SEQUENCE [LARGE SCALE GENOMIC DNA]</scope>
    <source>
        <strain evidence="2">KCTC 52368</strain>
    </source>
</reference>
<dbReference type="EMBL" id="JBHULB010000007">
    <property type="protein sequence ID" value="MFD2586127.1"/>
    <property type="molecule type" value="Genomic_DNA"/>
</dbReference>
<name>A0ABW5MSM5_9FLAO</name>
<proteinExistence type="predicted"/>
<dbReference type="Proteomes" id="UP001597526">
    <property type="component" value="Unassembled WGS sequence"/>
</dbReference>
<dbReference type="RefSeq" id="WP_377765835.1">
    <property type="nucleotide sequence ID" value="NZ_JBHULB010000007.1"/>
</dbReference>
<gene>
    <name evidence="1" type="ORF">ACFSQJ_04255</name>
</gene>
<protein>
    <submittedName>
        <fullName evidence="1">Uncharacterized protein</fullName>
    </submittedName>
</protein>
<evidence type="ECO:0000313" key="1">
    <source>
        <dbReference type="EMBL" id="MFD2586127.1"/>
    </source>
</evidence>
<accession>A0ABW5MSM5</accession>
<sequence length="253" mass="28961">MKNLDSYKQNNHNYISGELRKINSSFTHSIQLVESNMTLHCEESNTILKKLEQKASDFNENSTKKFNELTTFISTDYHSLTQLLKTNNDLLEKLMEKTKLNITKNKELKPLLESSNEELEKIYGKIKMLVSNYEKSLKDIKVEIEDALSSAEAITNGKIKQIAADGEKTISDTLEISKEAINEVTETTNEQLKKVLKDNQIKLLTDKIQRIDEELKMNLSKVNKSISGLDATFIFELRALKKEGKDKKGFFGF</sequence>
<organism evidence="1 2">
    <name type="scientific">Croceitalea marina</name>
    <dbReference type="NCBI Taxonomy" id="1775166"/>
    <lineage>
        <taxon>Bacteria</taxon>
        <taxon>Pseudomonadati</taxon>
        <taxon>Bacteroidota</taxon>
        <taxon>Flavobacteriia</taxon>
        <taxon>Flavobacteriales</taxon>
        <taxon>Flavobacteriaceae</taxon>
        <taxon>Croceitalea</taxon>
    </lineage>
</organism>
<comment type="caution">
    <text evidence="1">The sequence shown here is derived from an EMBL/GenBank/DDBJ whole genome shotgun (WGS) entry which is preliminary data.</text>
</comment>
<evidence type="ECO:0000313" key="2">
    <source>
        <dbReference type="Proteomes" id="UP001597526"/>
    </source>
</evidence>